<dbReference type="RefSeq" id="WP_309970655.1">
    <property type="nucleotide sequence ID" value="NZ_JAVDWH010000001.1"/>
</dbReference>
<evidence type="ECO:0000313" key="2">
    <source>
        <dbReference type="Proteomes" id="UP001257739"/>
    </source>
</evidence>
<name>A0ABU1UQ38_9ACTN</name>
<organism evidence="1 2">
    <name type="scientific">Aeromicrobium panaciterrae</name>
    <dbReference type="NCBI Taxonomy" id="363861"/>
    <lineage>
        <taxon>Bacteria</taxon>
        <taxon>Bacillati</taxon>
        <taxon>Actinomycetota</taxon>
        <taxon>Actinomycetes</taxon>
        <taxon>Propionibacteriales</taxon>
        <taxon>Nocardioidaceae</taxon>
        <taxon>Aeromicrobium</taxon>
    </lineage>
</organism>
<keyword evidence="2" id="KW-1185">Reference proteome</keyword>
<dbReference type="Proteomes" id="UP001257739">
    <property type="component" value="Unassembled WGS sequence"/>
</dbReference>
<accession>A0ABU1UQ38</accession>
<gene>
    <name evidence="1" type="ORF">J2X11_002132</name>
</gene>
<evidence type="ECO:0000313" key="1">
    <source>
        <dbReference type="EMBL" id="MDR7087293.1"/>
    </source>
</evidence>
<proteinExistence type="predicted"/>
<sequence>MGEGVDRNTVVLELRRVVYRCELLQTTEFSDEVRQALWESVVVTLADIKQSGDCQRATHELIVHERSRHVAQRGDTAVVPDGVSLEDLETGCLAPPYVDPDAARALAEALIAELSGP</sequence>
<reference evidence="1 2" key="1">
    <citation type="submission" date="2023-07" db="EMBL/GenBank/DDBJ databases">
        <title>Sorghum-associated microbial communities from plants grown in Nebraska, USA.</title>
        <authorList>
            <person name="Schachtman D."/>
        </authorList>
    </citation>
    <scope>NUCLEOTIDE SEQUENCE [LARGE SCALE GENOMIC DNA]</scope>
    <source>
        <strain evidence="1 2">BE248</strain>
    </source>
</reference>
<comment type="caution">
    <text evidence="1">The sequence shown here is derived from an EMBL/GenBank/DDBJ whole genome shotgun (WGS) entry which is preliminary data.</text>
</comment>
<protein>
    <submittedName>
        <fullName evidence="1">Uncharacterized protein</fullName>
    </submittedName>
</protein>
<dbReference type="EMBL" id="JAVDWH010000001">
    <property type="protein sequence ID" value="MDR7087293.1"/>
    <property type="molecule type" value="Genomic_DNA"/>
</dbReference>